<dbReference type="EMBL" id="LR796294">
    <property type="protein sequence ID" value="CAB4135188.1"/>
    <property type="molecule type" value="Genomic_DNA"/>
</dbReference>
<dbReference type="EMBL" id="LR796249">
    <property type="protein sequence ID" value="CAB4130975.1"/>
    <property type="molecule type" value="Genomic_DNA"/>
</dbReference>
<organism evidence="2">
    <name type="scientific">uncultured Caudovirales phage</name>
    <dbReference type="NCBI Taxonomy" id="2100421"/>
    <lineage>
        <taxon>Viruses</taxon>
        <taxon>Duplodnaviria</taxon>
        <taxon>Heunggongvirae</taxon>
        <taxon>Uroviricota</taxon>
        <taxon>Caudoviricetes</taxon>
        <taxon>Peduoviridae</taxon>
        <taxon>Maltschvirus</taxon>
        <taxon>Maltschvirus maltsch</taxon>
    </lineage>
</organism>
<gene>
    <name evidence="1" type="ORF">UFOVP127_38</name>
    <name evidence="2" type="ORF">UFOVP276_144</name>
</gene>
<proteinExistence type="predicted"/>
<evidence type="ECO:0000313" key="2">
    <source>
        <dbReference type="EMBL" id="CAB4135188.1"/>
    </source>
</evidence>
<reference evidence="2" key="1">
    <citation type="submission" date="2020-04" db="EMBL/GenBank/DDBJ databases">
        <authorList>
            <person name="Chiriac C."/>
            <person name="Salcher M."/>
            <person name="Ghai R."/>
            <person name="Kavagutti S V."/>
        </authorList>
    </citation>
    <scope>NUCLEOTIDE SEQUENCE</scope>
</reference>
<name>A0A6J5LKR8_9CAUD</name>
<accession>A0A6J5LKR8</accession>
<protein>
    <submittedName>
        <fullName evidence="2">Uncharacterized protein</fullName>
    </submittedName>
</protein>
<evidence type="ECO:0000313" key="1">
    <source>
        <dbReference type="EMBL" id="CAB4130975.1"/>
    </source>
</evidence>
<sequence>MAFIEMRTDSFAKNLKDQTRQSVAATPVRRPLRGIEIKDDRYATIRIRRADGTDIPLTDAGSLNGASSGTQTPAGSGIAYGGYTAPKSATSVVYSNFIIESIEDSRQEKAQIMETFGEPYVFFFGERPRVLQVSGILFNTLDFNWRTEFWENYEKRLRGTKLVEQNARMYLHWDDIVVEGYTLGAQASEVADMPYHVRFSFTLFVTNHTYLSAINSEDGAFPMHMGAPNPDTIAGIATDPNYAGTLNGTAATKGIASLMNIGTAAGLALTATSLAKATGMATGTNTKTKFTGLDIAKQAVGLGLFSASMTFMNVVSEYFRNKKIAHPKRTLKWRTKINDNFDEYLKNGEMATQWSPAYDEDYIRYMQIRQQSLDTYYKVSSVVQTTLTATGIDPLSTTANVLKNPFTGRAHVMATTGKATSNVTAWNATKF</sequence>